<dbReference type="AlphaFoldDB" id="D2RF32"/>
<protein>
    <submittedName>
        <fullName evidence="5">LamG domain protein jellyroll fold domain protein</fullName>
    </submittedName>
</protein>
<keyword evidence="1" id="KW-0732">Signal</keyword>
<evidence type="ECO:0000256" key="3">
    <source>
        <dbReference type="SAM" id="Phobius"/>
    </source>
</evidence>
<evidence type="ECO:0000313" key="6">
    <source>
        <dbReference type="Proteomes" id="UP000001901"/>
    </source>
</evidence>
<keyword evidence="2" id="KW-1015">Disulfide bond</keyword>
<evidence type="ECO:0000259" key="4">
    <source>
        <dbReference type="SMART" id="SM00560"/>
    </source>
</evidence>
<dbReference type="PaxDb" id="572546-Arcpr_1680"/>
<name>D2RF32_ARCPA</name>
<keyword evidence="3" id="KW-0472">Membrane</keyword>
<keyword evidence="3" id="KW-1133">Transmembrane helix</keyword>
<dbReference type="OrthoDB" id="132101at2157"/>
<reference evidence="5 6" key="1">
    <citation type="journal article" date="2010" name="Stand. Genomic Sci.">
        <title>Complete genome sequence of Archaeoglobus profundus type strain (AV18).</title>
        <authorList>
            <person name="von Jan M."/>
            <person name="Lapidus A."/>
            <person name="Del Rio T.G."/>
            <person name="Copeland A."/>
            <person name="Tice H."/>
            <person name="Cheng J.F."/>
            <person name="Lucas S."/>
            <person name="Chen F."/>
            <person name="Nolan M."/>
            <person name="Goodwin L."/>
            <person name="Han C."/>
            <person name="Pitluck S."/>
            <person name="Liolios K."/>
            <person name="Ivanova N."/>
            <person name="Mavromatis K."/>
            <person name="Ovchinnikova G."/>
            <person name="Chertkov O."/>
            <person name="Pati A."/>
            <person name="Chen A."/>
            <person name="Palaniappan K."/>
            <person name="Land M."/>
            <person name="Hauser L."/>
            <person name="Chang Y.J."/>
            <person name="Jeffries C.D."/>
            <person name="Saunders E."/>
            <person name="Brettin T."/>
            <person name="Detter J.C."/>
            <person name="Chain P."/>
            <person name="Eichinger K."/>
            <person name="Huber H."/>
            <person name="Spring S."/>
            <person name="Rohde M."/>
            <person name="Goker M."/>
            <person name="Wirth R."/>
            <person name="Woyke T."/>
            <person name="Bristow J."/>
            <person name="Eisen J.A."/>
            <person name="Markowitz V."/>
            <person name="Hugenholtz P."/>
            <person name="Kyrpides N.C."/>
            <person name="Klenk H.P."/>
        </authorList>
    </citation>
    <scope>NUCLEOTIDE SEQUENCE [LARGE SCALE GENOMIC DNA]</scope>
    <source>
        <strain evidence="6">DSM 5631 / JCM 9629 / NBRC 100127 / Av18</strain>
    </source>
</reference>
<dbReference type="EMBL" id="CP001857">
    <property type="protein sequence ID" value="ADB58726.1"/>
    <property type="molecule type" value="Genomic_DNA"/>
</dbReference>
<dbReference type="Proteomes" id="UP000001901">
    <property type="component" value="Chromosome"/>
</dbReference>
<proteinExistence type="predicted"/>
<feature type="domain" description="LamG-like jellyroll fold" evidence="4">
    <location>
        <begin position="225"/>
        <end position="363"/>
    </location>
</feature>
<gene>
    <name evidence="5" type="ordered locus">Arcpr_1680</name>
</gene>
<dbReference type="eggNOG" id="arCOG07813">
    <property type="taxonomic scope" value="Archaea"/>
</dbReference>
<keyword evidence="6" id="KW-1185">Reference proteome</keyword>
<accession>D2RF32</accession>
<dbReference type="InterPro" id="IPR013320">
    <property type="entry name" value="ConA-like_dom_sf"/>
</dbReference>
<evidence type="ECO:0000313" key="5">
    <source>
        <dbReference type="EMBL" id="ADB58726.1"/>
    </source>
</evidence>
<feature type="transmembrane region" description="Helical" evidence="3">
    <location>
        <begin position="693"/>
        <end position="726"/>
    </location>
</feature>
<dbReference type="KEGG" id="apo:Arcpr_1680"/>
<dbReference type="HOGENOM" id="CLU_385265_0_0_2"/>
<dbReference type="STRING" id="572546.Arcpr_1680"/>
<evidence type="ECO:0000256" key="1">
    <source>
        <dbReference type="ARBA" id="ARBA00022729"/>
    </source>
</evidence>
<dbReference type="Pfam" id="PF13385">
    <property type="entry name" value="Laminin_G_3"/>
    <property type="match status" value="1"/>
</dbReference>
<dbReference type="SMART" id="SM00560">
    <property type="entry name" value="LamGL"/>
    <property type="match status" value="1"/>
</dbReference>
<dbReference type="PANTHER" id="PTHR47635:SF2">
    <property type="entry name" value="LAMG-LIKE JELLYROLL FOLD DOMAIN-CONTAINING PROTEIN"/>
    <property type="match status" value="1"/>
</dbReference>
<dbReference type="Gene3D" id="2.60.120.200">
    <property type="match status" value="1"/>
</dbReference>
<evidence type="ECO:0000256" key="2">
    <source>
        <dbReference type="ARBA" id="ARBA00023157"/>
    </source>
</evidence>
<sequence length="730" mass="81926">MRLKLFSLIIFIVLLFGVVGVASAGVITPPLADDPSLVLRLSFDDYKFYHFGFEQTLYDDNNSEDFNSYGSLSYSTNWKTDGEYSLYGDISGDEAAIYEAFGYRIVVTYDVFVSGKVNNGELRVLVGGSVVKSYTGGKYLNESVTVPAGEDIKFQWYAPTSNDRIQAYIDNIRILKVQADDQSGNGNNGNIYGANWTVGRYGYALSFDDGEYVEVPNSSIWWDWNEITVCAWVKFLEPRKESWDRLVDSNRWTGKGAWLLFADKYSSNTLLWGVTDKDDAGNVYFYQVAYKNIQPNEWYFVVGTYNGSYVKLYVNGKLVSQRDAPTMNISANGVIIGFKNSPTDDTLRIIDEVRIYNRALSDEEIKAMYEALRVKFYDESTGQKIKANATIFNANHSINLQVDSITKEAVLFHADVPEYGKYQVKVEAGGYSPRYYGVNLTDDKRIELDTYLPPSDKSVLIIFQLEDNANFYNNNTMLILKKAFTDGSKTVYQNYFDIEKKCSVYLIADDIYHVYVDNGIETKYLGIYSSSISTTATLKIGEEISQIIQKGVTLPLHTVTLIVIKALKPYAHVPIAIRDTVHGNSYVVYTDDEGKAVIWVNSTIPYEIDVNNSEKVLTTFLPLKEKYIVVVPYNVTPLNQTYNVLYNVTNGSVLQIGKNISSQLSPSARGILTAIILWAVMQSTVRVVGNVSVVGLAVLVILTIIGLADPMSCVFAGTFVVGMYVLKRWL</sequence>
<dbReference type="SUPFAM" id="SSF49899">
    <property type="entry name" value="Concanavalin A-like lectins/glucanases"/>
    <property type="match status" value="1"/>
</dbReference>
<organism evidence="5 6">
    <name type="scientific">Archaeoglobus profundus (strain DSM 5631 / JCM 9629 / NBRC 100127 / Av18)</name>
    <dbReference type="NCBI Taxonomy" id="572546"/>
    <lineage>
        <taxon>Archaea</taxon>
        <taxon>Methanobacteriati</taxon>
        <taxon>Methanobacteriota</taxon>
        <taxon>Archaeoglobi</taxon>
        <taxon>Archaeoglobales</taxon>
        <taxon>Archaeoglobaceae</taxon>
        <taxon>Archaeoglobus</taxon>
    </lineage>
</organism>
<dbReference type="InterPro" id="IPR006558">
    <property type="entry name" value="LamG-like"/>
</dbReference>
<dbReference type="PANTHER" id="PTHR47635">
    <property type="entry name" value="CUB DOMAIN-CONTAINING PROTEIN"/>
    <property type="match status" value="1"/>
</dbReference>
<keyword evidence="3" id="KW-0812">Transmembrane</keyword>